<evidence type="ECO:0000256" key="1">
    <source>
        <dbReference type="SAM" id="MobiDB-lite"/>
    </source>
</evidence>
<feature type="compositionally biased region" description="Polar residues" evidence="1">
    <location>
        <begin position="90"/>
        <end position="103"/>
    </location>
</feature>
<reference evidence="2" key="1">
    <citation type="journal article" date="2016" name="Sci. Rep.">
        <title>Molecular characterization of firefly nuptial gifts: a multi-omics approach sheds light on postcopulatory sexual selection.</title>
        <authorList>
            <person name="Al-Wathiqui N."/>
            <person name="Fallon T.R."/>
            <person name="South A."/>
            <person name="Weng J.K."/>
            <person name="Lewis S.M."/>
        </authorList>
    </citation>
    <scope>NUCLEOTIDE SEQUENCE</scope>
</reference>
<evidence type="ECO:0000313" key="2">
    <source>
        <dbReference type="EMBL" id="JAV73461.1"/>
    </source>
</evidence>
<dbReference type="AlphaFoldDB" id="A0A1Y1LKM3"/>
<sequence>MSASVAFVLEDIVHALTMLENKGWAVAGMGHRRNGSSPGINRRDDRCRYGNVRRDGLKPENWCRGVRRRDLHRRDGMHCPQDGPPINKGAQKNESNPYLTKMF</sequence>
<dbReference type="EMBL" id="GEZM01054726">
    <property type="protein sequence ID" value="JAV73461.1"/>
    <property type="molecule type" value="Transcribed_RNA"/>
</dbReference>
<name>A0A1Y1LKM3_PHOPY</name>
<organism evidence="2">
    <name type="scientific">Photinus pyralis</name>
    <name type="common">Common eastern firefly</name>
    <name type="synonym">Lampyris pyralis</name>
    <dbReference type="NCBI Taxonomy" id="7054"/>
    <lineage>
        <taxon>Eukaryota</taxon>
        <taxon>Metazoa</taxon>
        <taxon>Ecdysozoa</taxon>
        <taxon>Arthropoda</taxon>
        <taxon>Hexapoda</taxon>
        <taxon>Insecta</taxon>
        <taxon>Pterygota</taxon>
        <taxon>Neoptera</taxon>
        <taxon>Endopterygota</taxon>
        <taxon>Coleoptera</taxon>
        <taxon>Polyphaga</taxon>
        <taxon>Elateriformia</taxon>
        <taxon>Elateroidea</taxon>
        <taxon>Lampyridae</taxon>
        <taxon>Lampyrinae</taxon>
        <taxon>Photinus</taxon>
    </lineage>
</organism>
<accession>A0A1Y1LKM3</accession>
<feature type="region of interest" description="Disordered" evidence="1">
    <location>
        <begin position="74"/>
        <end position="103"/>
    </location>
</feature>
<proteinExistence type="predicted"/>
<protein>
    <submittedName>
        <fullName evidence="2">Uncharacterized protein</fullName>
    </submittedName>
</protein>